<dbReference type="Proteomes" id="UP000075374">
    <property type="component" value="Unassembled WGS sequence"/>
</dbReference>
<name>A0A151AQR6_9CLOT</name>
<evidence type="ECO:0000313" key="1">
    <source>
        <dbReference type="EMBL" id="KYH29747.1"/>
    </source>
</evidence>
<dbReference type="Pfam" id="PF12611">
    <property type="entry name" value="Flagellar_put"/>
    <property type="match status" value="1"/>
</dbReference>
<dbReference type="EMBL" id="LTBB01000002">
    <property type="protein sequence ID" value="KYH29747.1"/>
    <property type="molecule type" value="Genomic_DNA"/>
</dbReference>
<evidence type="ECO:0008006" key="3">
    <source>
        <dbReference type="Google" id="ProtNLM"/>
    </source>
</evidence>
<gene>
    <name evidence="1" type="ORF">CLCOL_03850</name>
</gene>
<dbReference type="RefSeq" id="WP_061857321.1">
    <property type="nucleotide sequence ID" value="NZ_LTBB01000002.1"/>
</dbReference>
<sequence>MGYRVINGKLYPIGNFPHSTRSEQISNKNSSSTFEEILKKEIDKSSNFIISNHAAKRLEDRNIRFTEEDMNSINKGINMASEKGARDSLILYKDVALVASIKNRTIITAVDRDESKGNVFTNIDSVVLL</sequence>
<keyword evidence="2" id="KW-1185">Reference proteome</keyword>
<proteinExistence type="predicted"/>
<accession>A0A151AQR6</accession>
<dbReference type="AlphaFoldDB" id="A0A151AQR6"/>
<evidence type="ECO:0000313" key="2">
    <source>
        <dbReference type="Proteomes" id="UP000075374"/>
    </source>
</evidence>
<dbReference type="PATRIC" id="fig|1121305.3.peg.386"/>
<dbReference type="InterPro" id="IPR013367">
    <property type="entry name" value="Flagellar_put"/>
</dbReference>
<comment type="caution">
    <text evidence="1">The sequence shown here is derived from an EMBL/GenBank/DDBJ whole genome shotgun (WGS) entry which is preliminary data.</text>
</comment>
<reference evidence="1 2" key="1">
    <citation type="submission" date="2016-02" db="EMBL/GenBank/DDBJ databases">
        <title>Genome sequence of Clostridium colicanis DSM 13634.</title>
        <authorList>
            <person name="Poehlein A."/>
            <person name="Daniel R."/>
        </authorList>
    </citation>
    <scope>NUCLEOTIDE SEQUENCE [LARGE SCALE GENOMIC DNA]</scope>
    <source>
        <strain evidence="1 2">DSM 13634</strain>
    </source>
</reference>
<organism evidence="1 2">
    <name type="scientific">Clostridium colicanis DSM 13634</name>
    <dbReference type="NCBI Taxonomy" id="1121305"/>
    <lineage>
        <taxon>Bacteria</taxon>
        <taxon>Bacillati</taxon>
        <taxon>Bacillota</taxon>
        <taxon>Clostridia</taxon>
        <taxon>Eubacteriales</taxon>
        <taxon>Clostridiaceae</taxon>
        <taxon>Clostridium</taxon>
    </lineage>
</organism>
<protein>
    <recommendedName>
        <fullName evidence="3">Flagellar operon protein</fullName>
    </recommendedName>
</protein>
<dbReference type="STRING" id="1121305.CLCOL_03850"/>
<dbReference type="NCBIfam" id="TIGR02530">
    <property type="entry name" value="flg_new"/>
    <property type="match status" value="1"/>
</dbReference>